<sequence length="92" mass="9763">MKTKTSLPGLFGLAIIATLAVGSPMVASAGASNLSQATVGQARKAGVPESCIAKMTHADIAVIKSISGKRRLSVPTRQRRTREYVKKICRRP</sequence>
<proteinExistence type="predicted"/>
<accession>A0A2T0RQ18</accession>
<organism evidence="2 3">
    <name type="scientific">Aliiruegeria haliotis</name>
    <dbReference type="NCBI Taxonomy" id="1280846"/>
    <lineage>
        <taxon>Bacteria</taxon>
        <taxon>Pseudomonadati</taxon>
        <taxon>Pseudomonadota</taxon>
        <taxon>Alphaproteobacteria</taxon>
        <taxon>Rhodobacterales</taxon>
        <taxon>Roseobacteraceae</taxon>
        <taxon>Aliiruegeria</taxon>
    </lineage>
</organism>
<feature type="chain" id="PRO_5015437065" evidence="1">
    <location>
        <begin position="30"/>
        <end position="92"/>
    </location>
</feature>
<keyword evidence="3" id="KW-1185">Reference proteome</keyword>
<evidence type="ECO:0000313" key="2">
    <source>
        <dbReference type="EMBL" id="PRY23183.1"/>
    </source>
</evidence>
<evidence type="ECO:0000313" key="3">
    <source>
        <dbReference type="Proteomes" id="UP000239480"/>
    </source>
</evidence>
<dbReference type="EMBL" id="PVTD01000005">
    <property type="protein sequence ID" value="PRY23183.1"/>
    <property type="molecule type" value="Genomic_DNA"/>
</dbReference>
<dbReference type="AlphaFoldDB" id="A0A2T0RQ18"/>
<name>A0A2T0RQ18_9RHOB</name>
<evidence type="ECO:0000256" key="1">
    <source>
        <dbReference type="SAM" id="SignalP"/>
    </source>
</evidence>
<dbReference type="RefSeq" id="WP_106205483.1">
    <property type="nucleotide sequence ID" value="NZ_PVTD01000005.1"/>
</dbReference>
<feature type="signal peptide" evidence="1">
    <location>
        <begin position="1"/>
        <end position="29"/>
    </location>
</feature>
<gene>
    <name evidence="2" type="ORF">CLV78_105237</name>
</gene>
<protein>
    <submittedName>
        <fullName evidence="2">Uncharacterized protein</fullName>
    </submittedName>
</protein>
<comment type="caution">
    <text evidence="2">The sequence shown here is derived from an EMBL/GenBank/DDBJ whole genome shotgun (WGS) entry which is preliminary data.</text>
</comment>
<keyword evidence="1" id="KW-0732">Signal</keyword>
<dbReference type="Proteomes" id="UP000239480">
    <property type="component" value="Unassembled WGS sequence"/>
</dbReference>
<reference evidence="2 3" key="1">
    <citation type="submission" date="2018-03" db="EMBL/GenBank/DDBJ databases">
        <title>Genomic Encyclopedia of Archaeal and Bacterial Type Strains, Phase II (KMG-II): from individual species to whole genera.</title>
        <authorList>
            <person name="Goeker M."/>
        </authorList>
    </citation>
    <scope>NUCLEOTIDE SEQUENCE [LARGE SCALE GENOMIC DNA]</scope>
    <source>
        <strain evidence="2 3">DSM 29328</strain>
    </source>
</reference>